<sequence>MKKVMSNSLKGILMMMVALSCSLVSAQPQGGGQGGGQQGPPPVPSTKEIKTMVSSLAQQLSMTEEQEAKVLVLYKNHFEEIKSEMSSNSRPSRTEMENKKAAFETKVKAVLTEEQQTKYAAYLKEQLSKRPSRR</sequence>
<keyword evidence="2" id="KW-0732">Signal</keyword>
<feature type="chain" id="PRO_5004904242" description="Periplasmic protein" evidence="2">
    <location>
        <begin position="27"/>
        <end position="134"/>
    </location>
</feature>
<dbReference type="AlphaFoldDB" id="W7YG92"/>
<protein>
    <recommendedName>
        <fullName evidence="5">Periplasmic protein</fullName>
    </recommendedName>
</protein>
<dbReference type="Proteomes" id="UP000019402">
    <property type="component" value="Unassembled WGS sequence"/>
</dbReference>
<name>W7YG92_9BACT</name>
<dbReference type="OrthoDB" id="1448836at2"/>
<dbReference type="RefSeq" id="WP_027472715.1">
    <property type="nucleotide sequence ID" value="NZ_BAMD01000002.1"/>
</dbReference>
<evidence type="ECO:0000256" key="1">
    <source>
        <dbReference type="SAM" id="MobiDB-lite"/>
    </source>
</evidence>
<gene>
    <name evidence="3" type="ORF">JCM21142_211</name>
</gene>
<feature type="compositionally biased region" description="Gly residues" evidence="1">
    <location>
        <begin position="29"/>
        <end position="38"/>
    </location>
</feature>
<evidence type="ECO:0008006" key="5">
    <source>
        <dbReference type="Google" id="ProtNLM"/>
    </source>
</evidence>
<organism evidence="3 4">
    <name type="scientific">Saccharicrinis fermentans DSM 9555 = JCM 21142</name>
    <dbReference type="NCBI Taxonomy" id="869213"/>
    <lineage>
        <taxon>Bacteria</taxon>
        <taxon>Pseudomonadati</taxon>
        <taxon>Bacteroidota</taxon>
        <taxon>Bacteroidia</taxon>
        <taxon>Marinilabiliales</taxon>
        <taxon>Marinilabiliaceae</taxon>
        <taxon>Saccharicrinis</taxon>
    </lineage>
</organism>
<reference evidence="3 4" key="1">
    <citation type="journal article" date="2014" name="Genome Announc.">
        <title>Draft Genome Sequence of Cytophaga fermentans JCM 21142T, a Facultative Anaerobe Isolated from Marine Mud.</title>
        <authorList>
            <person name="Starns D."/>
            <person name="Oshima K."/>
            <person name="Suda W."/>
            <person name="Iino T."/>
            <person name="Yuki M."/>
            <person name="Inoue J."/>
            <person name="Kitamura K."/>
            <person name="Iida T."/>
            <person name="Darby A."/>
            <person name="Hattori M."/>
            <person name="Ohkuma M."/>
        </authorList>
    </citation>
    <scope>NUCLEOTIDE SEQUENCE [LARGE SCALE GENOMIC DNA]</scope>
    <source>
        <strain evidence="3 4">JCM 21142</strain>
    </source>
</reference>
<keyword evidence="4" id="KW-1185">Reference proteome</keyword>
<proteinExistence type="predicted"/>
<evidence type="ECO:0000313" key="3">
    <source>
        <dbReference type="EMBL" id="GAF01599.1"/>
    </source>
</evidence>
<dbReference type="EMBL" id="BAMD01000002">
    <property type="protein sequence ID" value="GAF01599.1"/>
    <property type="molecule type" value="Genomic_DNA"/>
</dbReference>
<evidence type="ECO:0000256" key="2">
    <source>
        <dbReference type="SAM" id="SignalP"/>
    </source>
</evidence>
<accession>W7YG92</accession>
<comment type="caution">
    <text evidence="3">The sequence shown here is derived from an EMBL/GenBank/DDBJ whole genome shotgun (WGS) entry which is preliminary data.</text>
</comment>
<feature type="signal peptide" evidence="2">
    <location>
        <begin position="1"/>
        <end position="26"/>
    </location>
</feature>
<dbReference type="PROSITE" id="PS51257">
    <property type="entry name" value="PROKAR_LIPOPROTEIN"/>
    <property type="match status" value="1"/>
</dbReference>
<dbReference type="STRING" id="869213.GCA_000517085_03277"/>
<evidence type="ECO:0000313" key="4">
    <source>
        <dbReference type="Proteomes" id="UP000019402"/>
    </source>
</evidence>
<feature type="region of interest" description="Disordered" evidence="1">
    <location>
        <begin position="26"/>
        <end position="47"/>
    </location>
</feature>